<reference evidence="2 3" key="1">
    <citation type="submission" date="2016-04" db="EMBL/GenBank/DDBJ databases">
        <title>A degradative enzymes factory behind the ericoid mycorrhizal symbiosis.</title>
        <authorList>
            <consortium name="DOE Joint Genome Institute"/>
            <person name="Martino E."/>
            <person name="Morin E."/>
            <person name="Grelet G."/>
            <person name="Kuo A."/>
            <person name="Kohler A."/>
            <person name="Daghino S."/>
            <person name="Barry K."/>
            <person name="Choi C."/>
            <person name="Cichocki N."/>
            <person name="Clum A."/>
            <person name="Copeland A."/>
            <person name="Hainaut M."/>
            <person name="Haridas S."/>
            <person name="Labutti K."/>
            <person name="Lindquist E."/>
            <person name="Lipzen A."/>
            <person name="Khouja H.-R."/>
            <person name="Murat C."/>
            <person name="Ohm R."/>
            <person name="Olson A."/>
            <person name="Spatafora J."/>
            <person name="Veneault-Fourrey C."/>
            <person name="Henrissat B."/>
            <person name="Grigoriev I."/>
            <person name="Martin F."/>
            <person name="Perotto S."/>
        </authorList>
    </citation>
    <scope>NUCLEOTIDE SEQUENCE [LARGE SCALE GENOMIC DNA]</scope>
    <source>
        <strain evidence="2 3">F</strain>
    </source>
</reference>
<feature type="compositionally biased region" description="Basic and acidic residues" evidence="1">
    <location>
        <begin position="1"/>
        <end position="10"/>
    </location>
</feature>
<organism evidence="2 3">
    <name type="scientific">Hyaloscypha variabilis (strain UAMH 11265 / GT02V1 / F)</name>
    <name type="common">Meliniomyces variabilis</name>
    <dbReference type="NCBI Taxonomy" id="1149755"/>
    <lineage>
        <taxon>Eukaryota</taxon>
        <taxon>Fungi</taxon>
        <taxon>Dikarya</taxon>
        <taxon>Ascomycota</taxon>
        <taxon>Pezizomycotina</taxon>
        <taxon>Leotiomycetes</taxon>
        <taxon>Helotiales</taxon>
        <taxon>Hyaloscyphaceae</taxon>
        <taxon>Hyaloscypha</taxon>
        <taxon>Hyaloscypha variabilis</taxon>
    </lineage>
</organism>
<dbReference type="OrthoDB" id="6419443at2759"/>
<accession>A0A2J6RWK2</accession>
<dbReference type="STRING" id="1149755.A0A2J6RWK2"/>
<evidence type="ECO:0000313" key="2">
    <source>
        <dbReference type="EMBL" id="PMD42896.1"/>
    </source>
</evidence>
<keyword evidence="3" id="KW-1185">Reference proteome</keyword>
<proteinExistence type="predicted"/>
<sequence>MSKYVRQEKSQRKHPIISSSTSIIKAPVVPTAPKERPGWKGPSFTKKAPKPAPRTTLGSASTRTGPNVQESTLPVELQQLLLNVFRKTFPICQDYEVLKPTLQEIQRALSERDFERAFGRLDWMEAYTVRWSPSRALCCAAVLMEMFQEFREEFWIKNLLGGEETNAGLPSQISEEATFPPRAVCYGVGATDLMAFGAVVRNISTQRSISEGKMMSVLPVMEKPTAILDVQLVNAANWNPVTCSLQTGLTTEPTLSKYASASTKANNAPFLSPGILKANFQQCNVLGANQEEIGIMIGKEPALITMLFTIDDLLALSVPKCTAFLLKLTLAAPTDSLLLIIDNLDASAGITSEKDNEGKERKKYPMHYLLDLVLLEKQLPSSPIKKPAWEKLVEDRSRLFRVAEQLGYPIGLENIKFQLHMFKKT</sequence>
<dbReference type="EMBL" id="KZ613942">
    <property type="protein sequence ID" value="PMD42896.1"/>
    <property type="molecule type" value="Genomic_DNA"/>
</dbReference>
<gene>
    <name evidence="2" type="ORF">L207DRAFT_509499</name>
</gene>
<dbReference type="InterPro" id="IPR021463">
    <property type="entry name" value="Methyltransf_34"/>
</dbReference>
<protein>
    <submittedName>
        <fullName evidence="2">Uncharacterized protein</fullName>
    </submittedName>
</protein>
<name>A0A2J6RWK2_HYAVF</name>
<dbReference type="Proteomes" id="UP000235786">
    <property type="component" value="Unassembled WGS sequence"/>
</dbReference>
<evidence type="ECO:0000256" key="1">
    <source>
        <dbReference type="SAM" id="MobiDB-lite"/>
    </source>
</evidence>
<evidence type="ECO:0000313" key="3">
    <source>
        <dbReference type="Proteomes" id="UP000235786"/>
    </source>
</evidence>
<dbReference type="AlphaFoldDB" id="A0A2J6RWK2"/>
<feature type="region of interest" description="Disordered" evidence="1">
    <location>
        <begin position="1"/>
        <end position="68"/>
    </location>
</feature>
<dbReference type="Pfam" id="PF11312">
    <property type="entry name" value="Methyltransf_34"/>
    <property type="match status" value="1"/>
</dbReference>
<feature type="compositionally biased region" description="Polar residues" evidence="1">
    <location>
        <begin position="56"/>
        <end position="68"/>
    </location>
</feature>